<evidence type="ECO:0000313" key="3">
    <source>
        <dbReference type="EMBL" id="MBI5249394.1"/>
    </source>
</evidence>
<sequence>MSIMFSRGSALWIIGFVAIALSSPSAWAQERIGSAQALEGNVYLRHANETEFRTLATGNPASLTDTYQTDKNSKLWLKFNDDSHNSMGQLSEIYYYDFEKSGPASFFGADMSGGTIRFIKKLPKTSPASAYILTTPTAIIQVEPTDRPADFVISVYNPKQTTVTVVWGRVRVKNVLEELKTERVLTSCQSVDIDEGKEPSRPIVVSSDTLKELIDQTTIPRTLPVDVPRCEESYVSQPPSLNLGAPPDVGVDIYYPPQIVPEPVRPCGPCEVWDGDDCVPCRWIGMDCIGGRCVRRDCPKCTVWDGSRCITCREIGRECAHGRCVPAGCRDCTIWDGRRCVPCREFGMACEGGRCVRKPCGNCQVLHKNRCVSCGELGLVCEGGRCVRKECTGCSIWNGHRCVPCEEFGKVCVGGRCVSRRDCDSCTFWDGKRCVSCAEMGMTCIGGRCAHRPCGPCQVKHGADCVSCEAAGMTCIDGR</sequence>
<evidence type="ECO:0000259" key="2">
    <source>
        <dbReference type="Pfam" id="PF04773"/>
    </source>
</evidence>
<feature type="domain" description="FecR protein" evidence="2">
    <location>
        <begin position="65"/>
        <end position="171"/>
    </location>
</feature>
<dbReference type="PANTHER" id="PTHR38731">
    <property type="entry name" value="LIPL45-RELATED LIPOPROTEIN-RELATED"/>
    <property type="match status" value="1"/>
</dbReference>
<dbReference type="Pfam" id="PF04773">
    <property type="entry name" value="FecR"/>
    <property type="match status" value="1"/>
</dbReference>
<feature type="chain" id="PRO_5039065016" evidence="1">
    <location>
        <begin position="29"/>
        <end position="479"/>
    </location>
</feature>
<dbReference type="EMBL" id="JACRDE010000216">
    <property type="protein sequence ID" value="MBI5249394.1"/>
    <property type="molecule type" value="Genomic_DNA"/>
</dbReference>
<name>A0A9D6V0R1_9BACT</name>
<dbReference type="PANTHER" id="PTHR38731:SF1">
    <property type="entry name" value="FECR PROTEIN DOMAIN-CONTAINING PROTEIN"/>
    <property type="match status" value="1"/>
</dbReference>
<proteinExistence type="predicted"/>
<protein>
    <submittedName>
        <fullName evidence="3">FecR domain-containing protein</fullName>
    </submittedName>
</protein>
<feature type="non-terminal residue" evidence="3">
    <location>
        <position position="479"/>
    </location>
</feature>
<evidence type="ECO:0000313" key="4">
    <source>
        <dbReference type="Proteomes" id="UP000807825"/>
    </source>
</evidence>
<accession>A0A9D6V0R1</accession>
<dbReference type="InterPro" id="IPR006860">
    <property type="entry name" value="FecR"/>
</dbReference>
<keyword evidence="1" id="KW-0732">Signal</keyword>
<dbReference type="Proteomes" id="UP000807825">
    <property type="component" value="Unassembled WGS sequence"/>
</dbReference>
<feature type="signal peptide" evidence="1">
    <location>
        <begin position="1"/>
        <end position="28"/>
    </location>
</feature>
<evidence type="ECO:0000256" key="1">
    <source>
        <dbReference type="SAM" id="SignalP"/>
    </source>
</evidence>
<comment type="caution">
    <text evidence="3">The sequence shown here is derived from an EMBL/GenBank/DDBJ whole genome shotgun (WGS) entry which is preliminary data.</text>
</comment>
<organism evidence="3 4">
    <name type="scientific">Desulfomonile tiedjei</name>
    <dbReference type="NCBI Taxonomy" id="2358"/>
    <lineage>
        <taxon>Bacteria</taxon>
        <taxon>Pseudomonadati</taxon>
        <taxon>Thermodesulfobacteriota</taxon>
        <taxon>Desulfomonilia</taxon>
        <taxon>Desulfomonilales</taxon>
        <taxon>Desulfomonilaceae</taxon>
        <taxon>Desulfomonile</taxon>
    </lineage>
</organism>
<dbReference type="AlphaFoldDB" id="A0A9D6V0R1"/>
<gene>
    <name evidence="3" type="ORF">HY912_07860</name>
</gene>
<reference evidence="3" key="1">
    <citation type="submission" date="2020-07" db="EMBL/GenBank/DDBJ databases">
        <title>Huge and variable diversity of episymbiotic CPR bacteria and DPANN archaea in groundwater ecosystems.</title>
        <authorList>
            <person name="He C.Y."/>
            <person name="Keren R."/>
            <person name="Whittaker M."/>
            <person name="Farag I.F."/>
            <person name="Doudna J."/>
            <person name="Cate J.H.D."/>
            <person name="Banfield J.F."/>
        </authorList>
    </citation>
    <scope>NUCLEOTIDE SEQUENCE</scope>
    <source>
        <strain evidence="3">NC_groundwater_1664_Pr3_B-0.1um_52_9</strain>
    </source>
</reference>